<dbReference type="Proteomes" id="UP000075714">
    <property type="component" value="Unassembled WGS sequence"/>
</dbReference>
<evidence type="ECO:0000256" key="6">
    <source>
        <dbReference type="ARBA" id="ARBA00023136"/>
    </source>
</evidence>
<evidence type="ECO:0000256" key="1">
    <source>
        <dbReference type="ARBA" id="ARBA00004196"/>
    </source>
</evidence>
<dbReference type="AlphaFoldDB" id="A0A150G872"/>
<dbReference type="InterPro" id="IPR003368">
    <property type="entry name" value="POMP_repeat"/>
</dbReference>
<evidence type="ECO:0008006" key="11">
    <source>
        <dbReference type="Google" id="ProtNLM"/>
    </source>
</evidence>
<keyword evidence="6" id="KW-0472">Membrane</keyword>
<organism evidence="9 10">
    <name type="scientific">Gonium pectorale</name>
    <name type="common">Green alga</name>
    <dbReference type="NCBI Taxonomy" id="33097"/>
    <lineage>
        <taxon>Eukaryota</taxon>
        <taxon>Viridiplantae</taxon>
        <taxon>Chlorophyta</taxon>
        <taxon>core chlorophytes</taxon>
        <taxon>Chlorophyceae</taxon>
        <taxon>CS clade</taxon>
        <taxon>Chlamydomonadales</taxon>
        <taxon>Volvocaceae</taxon>
        <taxon>Gonium</taxon>
    </lineage>
</organism>
<gene>
    <name evidence="9" type="ORF">GPECTOR_53g146</name>
</gene>
<dbReference type="OrthoDB" id="561126at2759"/>
<evidence type="ECO:0000256" key="4">
    <source>
        <dbReference type="ARBA" id="ARBA00022525"/>
    </source>
</evidence>
<comment type="caution">
    <text evidence="9">The sequence shown here is derived from an EMBL/GenBank/DDBJ whole genome shotgun (WGS) entry which is preliminary data.</text>
</comment>
<protein>
    <recommendedName>
        <fullName evidence="11">Right handed beta helix domain-containing protein</fullName>
    </recommendedName>
</protein>
<evidence type="ECO:0000256" key="5">
    <source>
        <dbReference type="ARBA" id="ARBA00022729"/>
    </source>
</evidence>
<keyword evidence="10" id="KW-1185">Reference proteome</keyword>
<dbReference type="PANTHER" id="PTHR19862">
    <property type="entry name" value="WD REPEAT-CONTAINING PROTEIN 48"/>
    <property type="match status" value="1"/>
</dbReference>
<dbReference type="NCBIfam" id="TIGR01376">
    <property type="entry name" value="POMP_repeat"/>
    <property type="match status" value="1"/>
</dbReference>
<evidence type="ECO:0000256" key="8">
    <source>
        <dbReference type="SAM" id="SignalP"/>
    </source>
</evidence>
<keyword evidence="7" id="KW-0998">Cell outer membrane</keyword>
<evidence type="ECO:0000313" key="9">
    <source>
        <dbReference type="EMBL" id="KXZ45560.1"/>
    </source>
</evidence>
<dbReference type="EMBL" id="LSYV01000054">
    <property type="protein sequence ID" value="KXZ45560.1"/>
    <property type="molecule type" value="Genomic_DNA"/>
</dbReference>
<dbReference type="GO" id="GO:0000724">
    <property type="term" value="P:double-strand break repair via homologous recombination"/>
    <property type="evidence" value="ECO:0007669"/>
    <property type="project" value="TreeGrafter"/>
</dbReference>
<accession>A0A150G872</accession>
<evidence type="ECO:0000256" key="2">
    <source>
        <dbReference type="ARBA" id="ARBA00004442"/>
    </source>
</evidence>
<sequence length="594" mass="59967">MGGAVHGLVVDALVLSAGAVAADNSAGGHGGFFHASRARSLIIVNATASGNKAGGSGGVLSVAAAPSLVSFTAATLNSNTARRGSGGVFNMLVPQPVTLLDSHFTSNYAGGSGGALSVSSPLTGALFCNVSIANTSFTGNSAGSDKYPLSSSIANGGAISVVSSPKFRASAVVAGMNASTQASGQGTELTEPGANTILPAGSSNAAVSLDSACALMLERVAFERNKCSGSGGALAATTCPVLMLECTFTGNTARVSGGGVASILELTELAAAGIEDKGADARRLRMRLLASAGRANPIFLDEAWWLDIRSSVFDSNLALLNCGGGLYTDIAMGIGSSVTGSTFRANTANGLHGGGVCIISRSGGAEAVLSEGTELTANTASGRGGGLYADLSSGGQNAVTLHRVALSRHEAEEGGGAFLLAAPTSKLELRNWDALGASGSDTECWPLLLLDVSLPSKELEAPGPAASGLLHVRPGTPFQASIRLYNGLGEPVQQDLLTFMVDVSLEPAALPVEGNAAGLLMGNSSDSAPQRPWQDPSLAFLDPGVPGGSLTARVVGGRAAWPYLTVRGWPGRYWLVFRVAGTEDDGLFQVWRCL</sequence>
<name>A0A150G872_GONPE</name>
<evidence type="ECO:0000256" key="3">
    <source>
        <dbReference type="ARBA" id="ARBA00004613"/>
    </source>
</evidence>
<reference evidence="10" key="1">
    <citation type="journal article" date="2016" name="Nat. Commun.">
        <title>The Gonium pectorale genome demonstrates co-option of cell cycle regulation during the evolution of multicellularity.</title>
        <authorList>
            <person name="Hanschen E.R."/>
            <person name="Marriage T.N."/>
            <person name="Ferris P.J."/>
            <person name="Hamaji T."/>
            <person name="Toyoda A."/>
            <person name="Fujiyama A."/>
            <person name="Neme R."/>
            <person name="Noguchi H."/>
            <person name="Minakuchi Y."/>
            <person name="Suzuki M."/>
            <person name="Kawai-Toyooka H."/>
            <person name="Smith D.R."/>
            <person name="Sparks H."/>
            <person name="Anderson J."/>
            <person name="Bakaric R."/>
            <person name="Luria V."/>
            <person name="Karger A."/>
            <person name="Kirschner M.W."/>
            <person name="Durand P.M."/>
            <person name="Michod R.E."/>
            <person name="Nozaki H."/>
            <person name="Olson B.J."/>
        </authorList>
    </citation>
    <scope>NUCLEOTIDE SEQUENCE [LARGE SCALE GENOMIC DNA]</scope>
    <source>
        <strain evidence="10">NIES-2863</strain>
    </source>
</reference>
<keyword evidence="5 8" id="KW-0732">Signal</keyword>
<evidence type="ECO:0000313" key="10">
    <source>
        <dbReference type="Proteomes" id="UP000075714"/>
    </source>
</evidence>
<dbReference type="PANTHER" id="PTHR19862:SF14">
    <property type="entry name" value="WD REPEAT-CONTAINING PROTEIN 48"/>
    <property type="match status" value="1"/>
</dbReference>
<feature type="chain" id="PRO_5007561911" description="Right handed beta helix domain-containing protein" evidence="8">
    <location>
        <begin position="23"/>
        <end position="594"/>
    </location>
</feature>
<comment type="subcellular location">
    <subcellularLocation>
        <location evidence="1">Cell envelope</location>
    </subcellularLocation>
    <subcellularLocation>
        <location evidence="2">Cell outer membrane</location>
    </subcellularLocation>
    <subcellularLocation>
        <location evidence="3">Secreted</location>
    </subcellularLocation>
</comment>
<feature type="signal peptide" evidence="8">
    <location>
        <begin position="1"/>
        <end position="22"/>
    </location>
</feature>
<dbReference type="GO" id="GO:0043130">
    <property type="term" value="F:ubiquitin binding"/>
    <property type="evidence" value="ECO:0007669"/>
    <property type="project" value="TreeGrafter"/>
</dbReference>
<dbReference type="GO" id="GO:0005576">
    <property type="term" value="C:extracellular region"/>
    <property type="evidence" value="ECO:0007669"/>
    <property type="project" value="UniProtKB-SubCell"/>
</dbReference>
<proteinExistence type="predicted"/>
<dbReference type="InterPro" id="IPR011050">
    <property type="entry name" value="Pectin_lyase_fold/virulence"/>
</dbReference>
<keyword evidence="4" id="KW-0964">Secreted</keyword>
<dbReference type="InterPro" id="IPR051246">
    <property type="entry name" value="WDR48"/>
</dbReference>
<dbReference type="SUPFAM" id="SSF51126">
    <property type="entry name" value="Pectin lyase-like"/>
    <property type="match status" value="1"/>
</dbReference>
<evidence type="ECO:0000256" key="7">
    <source>
        <dbReference type="ARBA" id="ARBA00023237"/>
    </source>
</evidence>